<dbReference type="CDD" id="cd01948">
    <property type="entry name" value="EAL"/>
    <property type="match status" value="1"/>
</dbReference>
<dbReference type="PROSITE" id="PS50113">
    <property type="entry name" value="PAC"/>
    <property type="match status" value="4"/>
</dbReference>
<accession>A0A497XPQ6</accession>
<evidence type="ECO:0000256" key="1">
    <source>
        <dbReference type="ARBA" id="ARBA00051114"/>
    </source>
</evidence>
<dbReference type="Gene3D" id="3.20.20.450">
    <property type="entry name" value="EAL domain"/>
    <property type="match status" value="1"/>
</dbReference>
<dbReference type="SMART" id="SM00065">
    <property type="entry name" value="GAF"/>
    <property type="match status" value="1"/>
</dbReference>
<dbReference type="InterPro" id="IPR000700">
    <property type="entry name" value="PAS-assoc_C"/>
</dbReference>
<feature type="domain" description="PAS" evidence="2">
    <location>
        <begin position="541"/>
        <end position="613"/>
    </location>
</feature>
<dbReference type="NCBIfam" id="TIGR00229">
    <property type="entry name" value="sensory_box"/>
    <property type="match status" value="5"/>
</dbReference>
<dbReference type="Gene3D" id="3.30.450.40">
    <property type="match status" value="1"/>
</dbReference>
<proteinExistence type="predicted"/>
<keyword evidence="7" id="KW-1185">Reference proteome</keyword>
<dbReference type="InterPro" id="IPR000160">
    <property type="entry name" value="GGDEF_dom"/>
</dbReference>
<dbReference type="InterPro" id="IPR029787">
    <property type="entry name" value="Nucleotide_cyclase"/>
</dbReference>
<dbReference type="SMART" id="SM00086">
    <property type="entry name" value="PAC"/>
    <property type="match status" value="4"/>
</dbReference>
<dbReference type="Pfam" id="PF00989">
    <property type="entry name" value="PAS"/>
    <property type="match status" value="2"/>
</dbReference>
<feature type="domain" description="PAC" evidence="3">
    <location>
        <begin position="72"/>
        <end position="124"/>
    </location>
</feature>
<dbReference type="InterPro" id="IPR001610">
    <property type="entry name" value="PAC"/>
</dbReference>
<comment type="catalytic activity">
    <reaction evidence="1">
        <text>3',3'-c-di-GMP + H2O = 5'-phosphoguanylyl(3'-&gt;5')guanosine + H(+)</text>
        <dbReference type="Rhea" id="RHEA:24902"/>
        <dbReference type="ChEBI" id="CHEBI:15377"/>
        <dbReference type="ChEBI" id="CHEBI:15378"/>
        <dbReference type="ChEBI" id="CHEBI:58754"/>
        <dbReference type="ChEBI" id="CHEBI:58805"/>
        <dbReference type="EC" id="3.1.4.52"/>
    </reaction>
    <physiologicalReaction direction="left-to-right" evidence="1">
        <dbReference type="Rhea" id="RHEA:24903"/>
    </physiologicalReaction>
</comment>
<dbReference type="EMBL" id="RCCI01000004">
    <property type="protein sequence ID" value="RLJ68139.1"/>
    <property type="molecule type" value="Genomic_DNA"/>
</dbReference>
<dbReference type="Pfam" id="PF01590">
    <property type="entry name" value="GAF"/>
    <property type="match status" value="1"/>
</dbReference>
<dbReference type="SMART" id="SM00091">
    <property type="entry name" value="PAS"/>
    <property type="match status" value="5"/>
</dbReference>
<dbReference type="SMART" id="SM00052">
    <property type="entry name" value="EAL"/>
    <property type="match status" value="1"/>
</dbReference>
<evidence type="ECO:0000259" key="2">
    <source>
        <dbReference type="PROSITE" id="PS50112"/>
    </source>
</evidence>
<dbReference type="PROSITE" id="PS50887">
    <property type="entry name" value="GGDEF"/>
    <property type="match status" value="1"/>
</dbReference>
<dbReference type="AlphaFoldDB" id="A0A497XPQ6"/>
<dbReference type="Proteomes" id="UP000268908">
    <property type="component" value="Unassembled WGS sequence"/>
</dbReference>
<dbReference type="PANTHER" id="PTHR44757:SF2">
    <property type="entry name" value="BIOFILM ARCHITECTURE MAINTENANCE PROTEIN MBAA"/>
    <property type="match status" value="1"/>
</dbReference>
<dbReference type="InterPro" id="IPR013655">
    <property type="entry name" value="PAS_fold_3"/>
</dbReference>
<dbReference type="PROSITE" id="PS50112">
    <property type="entry name" value="PAS"/>
    <property type="match status" value="3"/>
</dbReference>
<feature type="domain" description="PAC" evidence="3">
    <location>
        <begin position="746"/>
        <end position="796"/>
    </location>
</feature>
<dbReference type="InterPro" id="IPR000014">
    <property type="entry name" value="PAS"/>
</dbReference>
<dbReference type="InterPro" id="IPR029016">
    <property type="entry name" value="GAF-like_dom_sf"/>
</dbReference>
<feature type="domain" description="PAS" evidence="2">
    <location>
        <begin position="1"/>
        <end position="68"/>
    </location>
</feature>
<dbReference type="InterPro" id="IPR035919">
    <property type="entry name" value="EAL_sf"/>
</dbReference>
<dbReference type="InterPro" id="IPR043128">
    <property type="entry name" value="Rev_trsase/Diguanyl_cyclase"/>
</dbReference>
<reference evidence="6 7" key="1">
    <citation type="submission" date="2018-10" db="EMBL/GenBank/DDBJ databases">
        <title>Genomic Encyclopedia of Type Strains, Phase IV (KMG-IV): sequencing the most valuable type-strain genomes for metagenomic binning, comparative biology and taxonomic classification.</title>
        <authorList>
            <person name="Goeker M."/>
        </authorList>
    </citation>
    <scope>NUCLEOTIDE SEQUENCE [LARGE SCALE GENOMIC DNA]</scope>
    <source>
        <strain evidence="6 7">DSM 26916</strain>
    </source>
</reference>
<dbReference type="Pfam" id="PF08448">
    <property type="entry name" value="PAS_4"/>
    <property type="match status" value="1"/>
</dbReference>
<dbReference type="Pfam" id="PF13426">
    <property type="entry name" value="PAS_9"/>
    <property type="match status" value="1"/>
</dbReference>
<feature type="domain" description="PAC" evidence="3">
    <location>
        <begin position="488"/>
        <end position="540"/>
    </location>
</feature>
<gene>
    <name evidence="6" type="ORF">DFR35_0693</name>
</gene>
<dbReference type="InterPro" id="IPR013656">
    <property type="entry name" value="PAS_4"/>
</dbReference>
<evidence type="ECO:0000259" key="5">
    <source>
        <dbReference type="PROSITE" id="PS50887"/>
    </source>
</evidence>
<dbReference type="PROSITE" id="PS50883">
    <property type="entry name" value="EAL"/>
    <property type="match status" value="1"/>
</dbReference>
<dbReference type="CDD" id="cd00130">
    <property type="entry name" value="PAS"/>
    <property type="match status" value="5"/>
</dbReference>
<dbReference type="NCBIfam" id="TIGR00254">
    <property type="entry name" value="GGDEF"/>
    <property type="match status" value="1"/>
</dbReference>
<evidence type="ECO:0000259" key="3">
    <source>
        <dbReference type="PROSITE" id="PS50113"/>
    </source>
</evidence>
<dbReference type="GO" id="GO:0071111">
    <property type="term" value="F:cyclic-guanylate-specific phosphodiesterase activity"/>
    <property type="evidence" value="ECO:0007669"/>
    <property type="project" value="UniProtKB-EC"/>
</dbReference>
<evidence type="ECO:0000313" key="7">
    <source>
        <dbReference type="Proteomes" id="UP000268908"/>
    </source>
</evidence>
<dbReference type="Pfam" id="PF00990">
    <property type="entry name" value="GGDEF"/>
    <property type="match status" value="1"/>
</dbReference>
<dbReference type="GO" id="GO:0071732">
    <property type="term" value="P:cellular response to nitric oxide"/>
    <property type="evidence" value="ECO:0007669"/>
    <property type="project" value="UniProtKB-ARBA"/>
</dbReference>
<evidence type="ECO:0000313" key="6">
    <source>
        <dbReference type="EMBL" id="RLJ68139.1"/>
    </source>
</evidence>
<name>A0A497XPQ6_9PROT</name>
<dbReference type="InterPro" id="IPR001633">
    <property type="entry name" value="EAL_dom"/>
</dbReference>
<dbReference type="SUPFAM" id="SSF141868">
    <property type="entry name" value="EAL domain-like"/>
    <property type="match status" value="1"/>
</dbReference>
<comment type="caution">
    <text evidence="6">The sequence shown here is derived from an EMBL/GenBank/DDBJ whole genome shotgun (WGS) entry which is preliminary data.</text>
</comment>
<dbReference type="Pfam" id="PF00563">
    <property type="entry name" value="EAL"/>
    <property type="match status" value="1"/>
</dbReference>
<feature type="domain" description="PAC" evidence="3">
    <location>
        <begin position="358"/>
        <end position="408"/>
    </location>
</feature>
<feature type="domain" description="EAL" evidence="4">
    <location>
        <begin position="970"/>
        <end position="1223"/>
    </location>
</feature>
<dbReference type="InterPro" id="IPR035965">
    <property type="entry name" value="PAS-like_dom_sf"/>
</dbReference>
<feature type="domain" description="PAS" evidence="2">
    <location>
        <begin position="409"/>
        <end position="462"/>
    </location>
</feature>
<dbReference type="PANTHER" id="PTHR44757">
    <property type="entry name" value="DIGUANYLATE CYCLASE DGCP"/>
    <property type="match status" value="1"/>
</dbReference>
<organism evidence="6 7">
    <name type="scientific">Sulfurisoma sediminicola</name>
    <dbReference type="NCBI Taxonomy" id="1381557"/>
    <lineage>
        <taxon>Bacteria</taxon>
        <taxon>Pseudomonadati</taxon>
        <taxon>Pseudomonadota</taxon>
        <taxon>Betaproteobacteria</taxon>
        <taxon>Nitrosomonadales</taxon>
        <taxon>Sterolibacteriaceae</taxon>
        <taxon>Sulfurisoma</taxon>
    </lineage>
</organism>
<sequence>MLRALVRTIPELAWLKDDNGVYLACNSRCERVFGAPEADIVGKTDHDLFDKDLADAFCEHDRMAIAAGGPSVNEEWVTYADDGHRELLETIKTPMLDAAGRLIGVLGIARNVTEHRTLETTLRSTADFVSQHHPGGCFDALVQFAARIFDVDYVHLALLEPDPAKVRVVAAWADGARLEPGYVYALAGTPCEHVLQKAHKCYSDHVQQLFPRDGDLQTRHAEAYIGEPVLDGRGEVVGLIVLVSRKPMPYSRTIEAGMRILAARAGAELVRQQAETNLRINEERHRRITSITSDFIFSCVRDADGTFRIDWCAGQARGVFGYSNDELIARGCWRCSVVTDDQPVFERNVTQLGPGESRDFTLRINHADGSLRWLRCYVRVEDDVRRHRLYGACQDVTAQHLAEAALRNSQERLRLILDNAAEAIYGADTKGICTFANKACLRMLGYEREADLVGKSLHELIHHSYPDGRPYPKGQCHVRLSTLEGQSTHVEDEVHWRVDGSSFPVEYWSHPMVRDGELVGAVVTFVDISERKAAENALRASEARFRGIFENVDALAIQGYASDGTVTYWNQASENLYGYTAAEATGRSLLDLIIPPAARAEVRGAIDWMFENKQGIPAGRLELMHKGGYGVPVYSSHTVVDTPDQGTTLFCLDVDLSELERAEQAQRESEARYRALFEASGDGIAVLRGDTVVDCNDAICRMFRCECRQIIGQSIAQLSPPQQTDSQPSADVAQARLAGAQAGDTGVYEWRHRRMDGTLFDAEVNLTPVRLGDEAHLITTIRDISERKQTEARIEFLAHHDALTGLPNRVLLRDRFEHARAYCERNGSSLAMLFIDLDNFKAVNDSLGHALGDELLKAVVQRLDQCVRDTDTVSRQGGDEFIVLLHDLPDPGTAERVAGEVLLRLIEPFRIDDHVLNSGGSIGIALYPADGRDFDSLLQKADTAMYNAKAAGRNTYRFFTEAMNARVREHMRLQSHLHRAPVNAQFHLVYQPKYSIDGTRLTGFEALLRWNDPELGEIAPARFVPVAEDCGLIIPIGSWVMEEACRQISAWRAAGFAVPPVSINLSALQFHRSSLVDSVAAVLAETGVPPSLLELELTESILLQDVEHTLATVRALKNLGVGLSIDDFGTGYSSLAYLKRFAVDKLKIDQGFVRDIGSDPDDAAIVRAVIQLARSLRLGTVAEGVETEEQLAFLRAEGCEEVQGFLFGQPQPAEAAQGLLARC</sequence>
<dbReference type="Pfam" id="PF08447">
    <property type="entry name" value="PAS_3"/>
    <property type="match status" value="1"/>
</dbReference>
<protein>
    <submittedName>
        <fullName evidence="6">PAS domain S-box-containing protein/diguanylate cyclase (GGDEF)-like protein</fullName>
    </submittedName>
</protein>
<dbReference type="SUPFAM" id="SSF55073">
    <property type="entry name" value="Nucleotide cyclase"/>
    <property type="match status" value="1"/>
</dbReference>
<dbReference type="InterPro" id="IPR003018">
    <property type="entry name" value="GAF"/>
</dbReference>
<dbReference type="SUPFAM" id="SSF55785">
    <property type="entry name" value="PYP-like sensor domain (PAS domain)"/>
    <property type="match status" value="5"/>
</dbReference>
<dbReference type="FunFam" id="3.20.20.450:FF:000001">
    <property type="entry name" value="Cyclic di-GMP phosphodiesterase yahA"/>
    <property type="match status" value="1"/>
</dbReference>
<dbReference type="FunFam" id="3.30.70.270:FF:000001">
    <property type="entry name" value="Diguanylate cyclase domain protein"/>
    <property type="match status" value="1"/>
</dbReference>
<dbReference type="Gene3D" id="3.30.70.270">
    <property type="match status" value="1"/>
</dbReference>
<dbReference type="SMART" id="SM00267">
    <property type="entry name" value="GGDEF"/>
    <property type="match status" value="1"/>
</dbReference>
<dbReference type="SUPFAM" id="SSF55781">
    <property type="entry name" value="GAF domain-like"/>
    <property type="match status" value="1"/>
</dbReference>
<dbReference type="CDD" id="cd01949">
    <property type="entry name" value="GGDEF"/>
    <property type="match status" value="1"/>
</dbReference>
<dbReference type="InterPro" id="IPR013767">
    <property type="entry name" value="PAS_fold"/>
</dbReference>
<dbReference type="InterPro" id="IPR052155">
    <property type="entry name" value="Biofilm_reg_signaling"/>
</dbReference>
<dbReference type="Gene3D" id="3.30.450.20">
    <property type="entry name" value="PAS domain"/>
    <property type="match status" value="5"/>
</dbReference>
<feature type="domain" description="GGDEF" evidence="5">
    <location>
        <begin position="828"/>
        <end position="961"/>
    </location>
</feature>
<dbReference type="GO" id="GO:0006355">
    <property type="term" value="P:regulation of DNA-templated transcription"/>
    <property type="evidence" value="ECO:0007669"/>
    <property type="project" value="InterPro"/>
</dbReference>
<evidence type="ECO:0000259" key="4">
    <source>
        <dbReference type="PROSITE" id="PS50883"/>
    </source>
</evidence>